<dbReference type="GO" id="GO:0009279">
    <property type="term" value="C:cell outer membrane"/>
    <property type="evidence" value="ECO:0007669"/>
    <property type="project" value="UniProtKB-SubCell"/>
</dbReference>
<name>A0A9D2HX04_9BACE</name>
<feature type="chain" id="PRO_5038604186" evidence="6">
    <location>
        <begin position="22"/>
        <end position="644"/>
    </location>
</feature>
<dbReference type="AlphaFoldDB" id="A0A9D2HX04"/>
<evidence type="ECO:0000256" key="5">
    <source>
        <dbReference type="ARBA" id="ARBA00023237"/>
    </source>
</evidence>
<dbReference type="Proteomes" id="UP000823862">
    <property type="component" value="Unassembled WGS sequence"/>
</dbReference>
<gene>
    <name evidence="9" type="ORF">H9950_10025</name>
</gene>
<reference evidence="9" key="2">
    <citation type="submission" date="2021-04" db="EMBL/GenBank/DDBJ databases">
        <authorList>
            <person name="Gilroy R."/>
        </authorList>
    </citation>
    <scope>NUCLEOTIDE SEQUENCE</scope>
    <source>
        <strain evidence="9">ChiHjej12B11-9795</strain>
    </source>
</reference>
<dbReference type="InterPro" id="IPR033985">
    <property type="entry name" value="SusD-like_N"/>
</dbReference>
<evidence type="ECO:0000256" key="3">
    <source>
        <dbReference type="ARBA" id="ARBA00022729"/>
    </source>
</evidence>
<evidence type="ECO:0000256" key="6">
    <source>
        <dbReference type="SAM" id="SignalP"/>
    </source>
</evidence>
<comment type="similarity">
    <text evidence="2">Belongs to the SusD family.</text>
</comment>
<dbReference type="Pfam" id="PF07980">
    <property type="entry name" value="SusD_RagB"/>
    <property type="match status" value="1"/>
</dbReference>
<comment type="caution">
    <text evidence="9">The sequence shown here is derived from an EMBL/GenBank/DDBJ whole genome shotgun (WGS) entry which is preliminary data.</text>
</comment>
<evidence type="ECO:0000313" key="9">
    <source>
        <dbReference type="EMBL" id="HJA86505.1"/>
    </source>
</evidence>
<feature type="domain" description="SusD-like N-terminal" evidence="8">
    <location>
        <begin position="90"/>
        <end position="235"/>
    </location>
</feature>
<reference evidence="9" key="1">
    <citation type="journal article" date="2021" name="PeerJ">
        <title>Extensive microbial diversity within the chicken gut microbiome revealed by metagenomics and culture.</title>
        <authorList>
            <person name="Gilroy R."/>
            <person name="Ravi A."/>
            <person name="Getino M."/>
            <person name="Pursley I."/>
            <person name="Horton D.L."/>
            <person name="Alikhan N.F."/>
            <person name="Baker D."/>
            <person name="Gharbi K."/>
            <person name="Hall N."/>
            <person name="Watson M."/>
            <person name="Adriaenssens E.M."/>
            <person name="Foster-Nyarko E."/>
            <person name="Jarju S."/>
            <person name="Secka A."/>
            <person name="Antonio M."/>
            <person name="Oren A."/>
            <person name="Chaudhuri R.R."/>
            <person name="La Ragione R."/>
            <person name="Hildebrand F."/>
            <person name="Pallen M.J."/>
        </authorList>
    </citation>
    <scope>NUCLEOTIDE SEQUENCE</scope>
    <source>
        <strain evidence="9">ChiHjej12B11-9795</strain>
    </source>
</reference>
<evidence type="ECO:0000256" key="4">
    <source>
        <dbReference type="ARBA" id="ARBA00023136"/>
    </source>
</evidence>
<feature type="domain" description="RagB/SusD" evidence="7">
    <location>
        <begin position="275"/>
        <end position="642"/>
    </location>
</feature>
<sequence length="644" mass="72454">MKKIFNLLAIASVLGSMTACTEILDQSPTNQLSSGTMWTTENSVDQGVIGVYYSLRNPFPGNQVVGESLSIGYYGFDAWGMGGQGEYGMQNLFTASVNPSNNVFLSIWQWCYNGVHRANAAIAGIPGAPIDEEKKARLVAECKILRAYFYDRLNILFGNSGVANDGNGIGVPLYTEPVDPDQCDKVQSSEAEVWAQVIQDLTDAINEPALPDNQIGGEGRVSKGTAYALRGRAYLITKQYDKAVADFEQVDNCGYSLFQGGYKELFKQENERCEEMVMSLQYIEDPTGYGSRLQKYCAAFTQGSQDGRGCWTDLQVTPALVNLYEEINPDGTVKDFAWEDYLGDAWTYVTNKEASEGHTRYRKVFFLRDKYVNGMEVHSTVTAAIDAALADFPADIQAYYLPEGNEARLKAAYANRDPRLEYNVVTPYADYLGVNSNSTAEGWYTYRYPVTGKNYFDQANAEPNANPNLPDNYYASGYCNAQAEFKYIHRKFVGEGLEYMRRQDNPIDEPIIRYADVLLMEAEAEVEQGHLPEAMALVKQIRDRVGIPTPAEKFADQETARNYVRDERRREFVNEGINFFDEMRWRTLKETKFSQVCAQHAWGGSESTGGTTYNWIGDQWYTWPVPKSEIELNPAMTPTPGWEY</sequence>
<dbReference type="Pfam" id="PF14322">
    <property type="entry name" value="SusD-like_3"/>
    <property type="match status" value="1"/>
</dbReference>
<dbReference type="Gene3D" id="1.25.40.390">
    <property type="match status" value="1"/>
</dbReference>
<evidence type="ECO:0000259" key="8">
    <source>
        <dbReference type="Pfam" id="PF14322"/>
    </source>
</evidence>
<protein>
    <submittedName>
        <fullName evidence="9">RagB/SusD family nutrient uptake outer membrane protein</fullName>
    </submittedName>
</protein>
<dbReference type="InterPro" id="IPR011990">
    <property type="entry name" value="TPR-like_helical_dom_sf"/>
</dbReference>
<comment type="subcellular location">
    <subcellularLocation>
        <location evidence="1">Cell outer membrane</location>
    </subcellularLocation>
</comment>
<keyword evidence="4" id="KW-0472">Membrane</keyword>
<evidence type="ECO:0000256" key="2">
    <source>
        <dbReference type="ARBA" id="ARBA00006275"/>
    </source>
</evidence>
<dbReference type="EMBL" id="DWZI01000049">
    <property type="protein sequence ID" value="HJA86505.1"/>
    <property type="molecule type" value="Genomic_DNA"/>
</dbReference>
<evidence type="ECO:0000313" key="10">
    <source>
        <dbReference type="Proteomes" id="UP000823862"/>
    </source>
</evidence>
<accession>A0A9D2HX04</accession>
<organism evidence="9 10">
    <name type="scientific">Candidatus Bacteroides avicola</name>
    <dbReference type="NCBI Taxonomy" id="2838468"/>
    <lineage>
        <taxon>Bacteria</taxon>
        <taxon>Pseudomonadati</taxon>
        <taxon>Bacteroidota</taxon>
        <taxon>Bacteroidia</taxon>
        <taxon>Bacteroidales</taxon>
        <taxon>Bacteroidaceae</taxon>
        <taxon>Bacteroides</taxon>
    </lineage>
</organism>
<feature type="signal peptide" evidence="6">
    <location>
        <begin position="1"/>
        <end position="21"/>
    </location>
</feature>
<keyword evidence="5" id="KW-0998">Cell outer membrane</keyword>
<dbReference type="InterPro" id="IPR012944">
    <property type="entry name" value="SusD_RagB_dom"/>
</dbReference>
<dbReference type="SUPFAM" id="SSF48452">
    <property type="entry name" value="TPR-like"/>
    <property type="match status" value="1"/>
</dbReference>
<evidence type="ECO:0000256" key="1">
    <source>
        <dbReference type="ARBA" id="ARBA00004442"/>
    </source>
</evidence>
<evidence type="ECO:0000259" key="7">
    <source>
        <dbReference type="Pfam" id="PF07980"/>
    </source>
</evidence>
<dbReference type="PROSITE" id="PS51257">
    <property type="entry name" value="PROKAR_LIPOPROTEIN"/>
    <property type="match status" value="1"/>
</dbReference>
<keyword evidence="3 6" id="KW-0732">Signal</keyword>
<proteinExistence type="inferred from homology"/>